<organism evidence="2 3">
    <name type="scientific">Eumeta variegata</name>
    <name type="common">Bagworm moth</name>
    <name type="synonym">Eumeta japonica</name>
    <dbReference type="NCBI Taxonomy" id="151549"/>
    <lineage>
        <taxon>Eukaryota</taxon>
        <taxon>Metazoa</taxon>
        <taxon>Ecdysozoa</taxon>
        <taxon>Arthropoda</taxon>
        <taxon>Hexapoda</taxon>
        <taxon>Insecta</taxon>
        <taxon>Pterygota</taxon>
        <taxon>Neoptera</taxon>
        <taxon>Endopterygota</taxon>
        <taxon>Lepidoptera</taxon>
        <taxon>Glossata</taxon>
        <taxon>Ditrysia</taxon>
        <taxon>Tineoidea</taxon>
        <taxon>Psychidae</taxon>
        <taxon>Oiketicinae</taxon>
        <taxon>Eumeta</taxon>
    </lineage>
</organism>
<evidence type="ECO:0000313" key="2">
    <source>
        <dbReference type="EMBL" id="GBP68599.1"/>
    </source>
</evidence>
<comment type="caution">
    <text evidence="2">The sequence shown here is derived from an EMBL/GenBank/DDBJ whole genome shotgun (WGS) entry which is preliminary data.</text>
</comment>
<evidence type="ECO:0000256" key="1">
    <source>
        <dbReference type="SAM" id="SignalP"/>
    </source>
</evidence>
<keyword evidence="1" id="KW-0732">Signal</keyword>
<name>A0A4C1Y229_EUMVA</name>
<feature type="signal peptide" evidence="1">
    <location>
        <begin position="1"/>
        <end position="18"/>
    </location>
</feature>
<feature type="chain" id="PRO_5020024077" evidence="1">
    <location>
        <begin position="19"/>
        <end position="153"/>
    </location>
</feature>
<accession>A0A4C1Y229</accession>
<dbReference type="EMBL" id="BGZK01001017">
    <property type="protein sequence ID" value="GBP68599.1"/>
    <property type="molecule type" value="Genomic_DNA"/>
</dbReference>
<proteinExistence type="predicted"/>
<reference evidence="2 3" key="1">
    <citation type="journal article" date="2019" name="Commun. Biol.">
        <title>The bagworm genome reveals a unique fibroin gene that provides high tensile strength.</title>
        <authorList>
            <person name="Kono N."/>
            <person name="Nakamura H."/>
            <person name="Ohtoshi R."/>
            <person name="Tomita M."/>
            <person name="Numata K."/>
            <person name="Arakawa K."/>
        </authorList>
    </citation>
    <scope>NUCLEOTIDE SEQUENCE [LARGE SCALE GENOMIC DNA]</scope>
</reference>
<sequence length="153" mass="16848">MCLGIVLSLTLLILEAHCIVFPETCKDSQYYDPDKLTCEYCMVNASLIPSEDGFGCVCDRQSVSEDISKCRKCNSTEIPTRDKTACVPRRCQKDKAGRLACRRCPTGYVSGKPFFYIHTSRYPPISLSLKLYLSMIDCPDGAIGSDPTAALAA</sequence>
<keyword evidence="3" id="KW-1185">Reference proteome</keyword>
<dbReference type="OrthoDB" id="419138at2759"/>
<dbReference type="AlphaFoldDB" id="A0A4C1Y229"/>
<dbReference type="Proteomes" id="UP000299102">
    <property type="component" value="Unassembled WGS sequence"/>
</dbReference>
<protein>
    <submittedName>
        <fullName evidence="2">Uncharacterized protein</fullName>
    </submittedName>
</protein>
<gene>
    <name evidence="2" type="ORF">EVAR_83687_1</name>
</gene>
<evidence type="ECO:0000313" key="3">
    <source>
        <dbReference type="Proteomes" id="UP000299102"/>
    </source>
</evidence>